<protein>
    <submittedName>
        <fullName evidence="1">Uncharacterized protein</fullName>
    </submittedName>
</protein>
<organism evidence="1 2">
    <name type="scientific">Pyrenophora tritici-repentis</name>
    <dbReference type="NCBI Taxonomy" id="45151"/>
    <lineage>
        <taxon>Eukaryota</taxon>
        <taxon>Fungi</taxon>
        <taxon>Dikarya</taxon>
        <taxon>Ascomycota</taxon>
        <taxon>Pezizomycotina</taxon>
        <taxon>Dothideomycetes</taxon>
        <taxon>Pleosporomycetidae</taxon>
        <taxon>Pleosporales</taxon>
        <taxon>Pleosporineae</taxon>
        <taxon>Pleosporaceae</taxon>
        <taxon>Pyrenophora</taxon>
    </lineage>
</organism>
<evidence type="ECO:0000313" key="1">
    <source>
        <dbReference type="EMBL" id="KAI1518706.1"/>
    </source>
</evidence>
<proteinExistence type="predicted"/>
<sequence>MVVAGGTQRQLEAWGVRLQADGKPGRASQANQSQDAQCLGVMHEDDKGEKTSGAIEAHQGDLTAMGRNKAEVRLRISDIVESDDVVVGGGAYVILRGGRSSAWQSR</sequence>
<name>A0A922NMN5_9PLEO</name>
<evidence type="ECO:0000313" key="2">
    <source>
        <dbReference type="Proteomes" id="UP000249757"/>
    </source>
</evidence>
<comment type="caution">
    <text evidence="1">The sequence shown here is derived from an EMBL/GenBank/DDBJ whole genome shotgun (WGS) entry which is preliminary data.</text>
</comment>
<dbReference type="AlphaFoldDB" id="A0A922NMN5"/>
<gene>
    <name evidence="1" type="ORF">Ptr86124_001834</name>
</gene>
<dbReference type="EMBL" id="NRDI02000002">
    <property type="protein sequence ID" value="KAI1518706.1"/>
    <property type="molecule type" value="Genomic_DNA"/>
</dbReference>
<reference evidence="2" key="1">
    <citation type="journal article" date="2022" name="Microb. Genom.">
        <title>A global pangenome for the wheat fungal pathogen Pyrenophora tritici-repentis and prediction of effector protein structural homology.</title>
        <authorList>
            <person name="Moolhuijzen P.M."/>
            <person name="See P.T."/>
            <person name="Shi G."/>
            <person name="Powell H.R."/>
            <person name="Cockram J."/>
            <person name="Jorgensen L.N."/>
            <person name="Benslimane H."/>
            <person name="Strelkov S.E."/>
            <person name="Turner J."/>
            <person name="Liu Z."/>
            <person name="Moffat C.S."/>
        </authorList>
    </citation>
    <scope>NUCLEOTIDE SEQUENCE [LARGE SCALE GENOMIC DNA]</scope>
</reference>
<accession>A0A922NMN5</accession>
<keyword evidence="2" id="KW-1185">Reference proteome</keyword>
<dbReference type="Proteomes" id="UP000249757">
    <property type="component" value="Unassembled WGS sequence"/>
</dbReference>